<dbReference type="KEGG" id="dch:SY84_03600"/>
<comment type="catalytic activity">
    <reaction evidence="5">
        <text>7-aminomethyl-7-carbaguanosine(34) in tRNA + S-adenosyl-L-methionine = epoxyqueuosine(34) in tRNA + adenine + L-methionine + 2 H(+)</text>
        <dbReference type="Rhea" id="RHEA:32155"/>
        <dbReference type="Rhea" id="RHEA-COMP:10342"/>
        <dbReference type="Rhea" id="RHEA-COMP:18582"/>
        <dbReference type="ChEBI" id="CHEBI:15378"/>
        <dbReference type="ChEBI" id="CHEBI:16708"/>
        <dbReference type="ChEBI" id="CHEBI:57844"/>
        <dbReference type="ChEBI" id="CHEBI:59789"/>
        <dbReference type="ChEBI" id="CHEBI:82833"/>
        <dbReference type="ChEBI" id="CHEBI:194443"/>
        <dbReference type="EC" id="2.4.99.17"/>
    </reaction>
</comment>
<dbReference type="GO" id="GO:0051075">
    <property type="term" value="F:S-adenosylmethionine:tRNA ribosyltransferase-isomerase activity"/>
    <property type="evidence" value="ECO:0007669"/>
    <property type="project" value="UniProtKB-EC"/>
</dbReference>
<evidence type="ECO:0000256" key="2">
    <source>
        <dbReference type="ARBA" id="ARBA00022679"/>
    </source>
</evidence>
<dbReference type="HAMAP" id="MF_00113">
    <property type="entry name" value="QueA"/>
    <property type="match status" value="1"/>
</dbReference>
<evidence type="ECO:0000256" key="3">
    <source>
        <dbReference type="ARBA" id="ARBA00022691"/>
    </source>
</evidence>
<keyword evidence="4 5" id="KW-0671">Queuosine biosynthesis</keyword>
<dbReference type="GO" id="GO:0005737">
    <property type="term" value="C:cytoplasm"/>
    <property type="evidence" value="ECO:0007669"/>
    <property type="project" value="UniProtKB-SubCell"/>
</dbReference>
<keyword evidence="7" id="KW-1185">Reference proteome</keyword>
<dbReference type="Gene3D" id="2.40.10.240">
    <property type="entry name" value="QueA-like"/>
    <property type="match status" value="1"/>
</dbReference>
<protein>
    <recommendedName>
        <fullName evidence="5">S-adenosylmethionine:tRNA ribosyltransferase-isomerase</fullName>
        <ecNumber evidence="5">2.4.99.17</ecNumber>
    </recommendedName>
    <alternativeName>
        <fullName evidence="5">Queuosine biosynthesis protein QueA</fullName>
    </alternativeName>
</protein>
<dbReference type="Proteomes" id="UP000034024">
    <property type="component" value="Chromosome"/>
</dbReference>
<dbReference type="EC" id="2.4.99.17" evidence="5"/>
<evidence type="ECO:0000313" key="6">
    <source>
        <dbReference type="EMBL" id="AKH16286.1"/>
    </source>
</evidence>
<keyword evidence="3 5" id="KW-0949">S-adenosyl-L-methionine</keyword>
<dbReference type="PANTHER" id="PTHR30307">
    <property type="entry name" value="S-ADENOSYLMETHIONINE:TRNA RIBOSYLTRANSFERASE-ISOMERASE"/>
    <property type="match status" value="1"/>
</dbReference>
<dbReference type="OrthoDB" id="9805933at2"/>
<dbReference type="AlphaFoldDB" id="A0A0F7JJJ8"/>
<dbReference type="PATRIC" id="fig|1309411.5.peg.746"/>
<comment type="subcellular location">
    <subcellularLocation>
        <location evidence="5">Cytoplasm</location>
    </subcellularLocation>
</comment>
<dbReference type="NCBIfam" id="TIGR00113">
    <property type="entry name" value="queA"/>
    <property type="match status" value="1"/>
</dbReference>
<comment type="pathway">
    <text evidence="5">tRNA modification; tRNA-queuosine biosynthesis.</text>
</comment>
<name>A0A0F7JJJ8_9DEIO</name>
<evidence type="ECO:0000256" key="1">
    <source>
        <dbReference type="ARBA" id="ARBA00022490"/>
    </source>
</evidence>
<organism evidence="6 7">
    <name type="scientific">Deinococcus soli</name>
    <name type="common">ex Cha et al. 2016</name>
    <dbReference type="NCBI Taxonomy" id="1309411"/>
    <lineage>
        <taxon>Bacteria</taxon>
        <taxon>Thermotogati</taxon>
        <taxon>Deinococcota</taxon>
        <taxon>Deinococci</taxon>
        <taxon>Deinococcales</taxon>
        <taxon>Deinococcaceae</taxon>
        <taxon>Deinococcus</taxon>
    </lineage>
</organism>
<evidence type="ECO:0000256" key="5">
    <source>
        <dbReference type="HAMAP-Rule" id="MF_00113"/>
    </source>
</evidence>
<comment type="similarity">
    <text evidence="5">Belongs to the QueA family.</text>
</comment>
<comment type="subunit">
    <text evidence="5">Monomer.</text>
</comment>
<sequence length="373" mass="40581">MTDATPHAGADAVLHRLNFHLPEDRVAQTGAEPRDASRLMIVGEAIEHRVFRDLPAFLRAGDLLVFNQSKVIPARVMARKPVDAHGHGGGSVEVMLLRAEERPELGRHVWSAYLKPARRAGNELWLGGLAHEGGHRAQVVGELEDGARLLRFDHDILPHLDDIGRLPLPPYIDAGDSDETWRERYQTVYAREPGSVAAPTAGLHFTPELLVRLAELGVQTAHVTLHVGAGTFRPISGSVADHVMHAERWHVTPDTAQAINAARAEGRRVIAVGTTTVRTLESAWDGTQVQPGEDDTQIFITPGRPVNVPDLLITNLHLPGSTLLLLVAAFAGEDRIRAAYDAALNGEYRFYSLGDAMLLTNVRGEPEAGSSPE</sequence>
<dbReference type="InterPro" id="IPR003699">
    <property type="entry name" value="QueA"/>
</dbReference>
<dbReference type="InterPro" id="IPR042119">
    <property type="entry name" value="QueA_dom2"/>
</dbReference>
<gene>
    <name evidence="5" type="primary">queA</name>
    <name evidence="6" type="ORF">SY84_03600</name>
</gene>
<dbReference type="RefSeq" id="WP_046842861.1">
    <property type="nucleotide sequence ID" value="NZ_CP011389.1"/>
</dbReference>
<reference evidence="6 7" key="1">
    <citation type="submission" date="2015-01" db="EMBL/GenBank/DDBJ databases">
        <title>Deinococcus soli/N5/whole genome sequencing.</title>
        <authorList>
            <person name="Kim M.K."/>
            <person name="Srinivasan S."/>
            <person name="Lee J.-J."/>
        </authorList>
    </citation>
    <scope>NUCLEOTIDE SEQUENCE [LARGE SCALE GENOMIC DNA]</scope>
    <source>
        <strain evidence="6 7">N5</strain>
    </source>
</reference>
<evidence type="ECO:0000313" key="7">
    <source>
        <dbReference type="Proteomes" id="UP000034024"/>
    </source>
</evidence>
<evidence type="ECO:0000256" key="4">
    <source>
        <dbReference type="ARBA" id="ARBA00022785"/>
    </source>
</evidence>
<dbReference type="InterPro" id="IPR036100">
    <property type="entry name" value="QueA_sf"/>
</dbReference>
<comment type="function">
    <text evidence="5">Transfers and isomerizes the ribose moiety from AdoMet to the 7-aminomethyl group of 7-deazaguanine (preQ1-tRNA) to give epoxyqueuosine (oQ-tRNA).</text>
</comment>
<keyword evidence="2 5" id="KW-0808">Transferase</keyword>
<dbReference type="FunFam" id="2.40.10.240:FF:000002">
    <property type="entry name" value="S-adenosylmethionine:tRNA ribosyltransferase-isomerase"/>
    <property type="match status" value="1"/>
</dbReference>
<keyword evidence="1 5" id="KW-0963">Cytoplasm</keyword>
<dbReference type="GO" id="GO:0008616">
    <property type="term" value="P:tRNA queuosine(34) biosynthetic process"/>
    <property type="evidence" value="ECO:0007669"/>
    <property type="project" value="UniProtKB-UniRule"/>
</dbReference>
<dbReference type="UniPathway" id="UPA00392"/>
<dbReference type="Gene3D" id="3.40.1780.10">
    <property type="entry name" value="QueA-like"/>
    <property type="match status" value="1"/>
</dbReference>
<dbReference type="SUPFAM" id="SSF111337">
    <property type="entry name" value="QueA-like"/>
    <property type="match status" value="1"/>
</dbReference>
<dbReference type="EMBL" id="CP011389">
    <property type="protein sequence ID" value="AKH16286.1"/>
    <property type="molecule type" value="Genomic_DNA"/>
</dbReference>
<dbReference type="Pfam" id="PF02547">
    <property type="entry name" value="Queuosine_synth"/>
    <property type="match status" value="1"/>
</dbReference>
<dbReference type="InterPro" id="IPR042118">
    <property type="entry name" value="QueA_dom1"/>
</dbReference>
<dbReference type="PANTHER" id="PTHR30307:SF0">
    <property type="entry name" value="S-ADENOSYLMETHIONINE:TRNA RIBOSYLTRANSFERASE-ISOMERASE"/>
    <property type="match status" value="1"/>
</dbReference>
<keyword evidence="6" id="KW-0413">Isomerase</keyword>
<proteinExistence type="inferred from homology"/>
<accession>A0A0F7JJJ8</accession>
<dbReference type="NCBIfam" id="NF001140">
    <property type="entry name" value="PRK00147.1"/>
    <property type="match status" value="1"/>
</dbReference>